<sequence length="19" mass="2253">MEARDHIHKVTQSRKCALE</sequence>
<dbReference type="AlphaFoldDB" id="A0A0E9PBB2"/>
<reference evidence="1" key="2">
    <citation type="journal article" date="2015" name="Fish Shellfish Immunol.">
        <title>Early steps in the European eel (Anguilla anguilla)-Vibrio vulnificus interaction in the gills: Role of the RtxA13 toxin.</title>
        <authorList>
            <person name="Callol A."/>
            <person name="Pajuelo D."/>
            <person name="Ebbesson L."/>
            <person name="Teles M."/>
            <person name="MacKenzie S."/>
            <person name="Amaro C."/>
        </authorList>
    </citation>
    <scope>NUCLEOTIDE SEQUENCE</scope>
</reference>
<protein>
    <submittedName>
        <fullName evidence="1">Uncharacterized protein</fullName>
    </submittedName>
</protein>
<organism evidence="1">
    <name type="scientific">Anguilla anguilla</name>
    <name type="common">European freshwater eel</name>
    <name type="synonym">Muraena anguilla</name>
    <dbReference type="NCBI Taxonomy" id="7936"/>
    <lineage>
        <taxon>Eukaryota</taxon>
        <taxon>Metazoa</taxon>
        <taxon>Chordata</taxon>
        <taxon>Craniata</taxon>
        <taxon>Vertebrata</taxon>
        <taxon>Euteleostomi</taxon>
        <taxon>Actinopterygii</taxon>
        <taxon>Neopterygii</taxon>
        <taxon>Teleostei</taxon>
        <taxon>Anguilliformes</taxon>
        <taxon>Anguillidae</taxon>
        <taxon>Anguilla</taxon>
    </lineage>
</organism>
<reference evidence="1" key="1">
    <citation type="submission" date="2014-11" db="EMBL/GenBank/DDBJ databases">
        <authorList>
            <person name="Amaro Gonzalez C."/>
        </authorList>
    </citation>
    <scope>NUCLEOTIDE SEQUENCE</scope>
</reference>
<accession>A0A0E9PBB2</accession>
<proteinExistence type="predicted"/>
<evidence type="ECO:0000313" key="1">
    <source>
        <dbReference type="EMBL" id="JAH01143.1"/>
    </source>
</evidence>
<name>A0A0E9PBB2_ANGAN</name>
<dbReference type="EMBL" id="GBXM01107434">
    <property type="protein sequence ID" value="JAH01143.1"/>
    <property type="molecule type" value="Transcribed_RNA"/>
</dbReference>